<dbReference type="Proteomes" id="UP000187735">
    <property type="component" value="Chromosome"/>
</dbReference>
<protein>
    <submittedName>
        <fullName evidence="1">Uncharacterized protein</fullName>
    </submittedName>
</protein>
<reference evidence="1 2" key="1">
    <citation type="journal article" date="2016" name="Front. Microbiol.">
        <title>Fuerstia marisgermanicae gen. nov., sp. nov., an Unusual Member of the Phylum Planctomycetes from the German Wadden Sea.</title>
        <authorList>
            <person name="Kohn T."/>
            <person name="Heuer A."/>
            <person name="Jogler M."/>
            <person name="Vollmers J."/>
            <person name="Boedeker C."/>
            <person name="Bunk B."/>
            <person name="Rast P."/>
            <person name="Borchert D."/>
            <person name="Glockner I."/>
            <person name="Freese H.M."/>
            <person name="Klenk H.P."/>
            <person name="Overmann J."/>
            <person name="Kaster A.K."/>
            <person name="Rohde M."/>
            <person name="Wiegand S."/>
            <person name="Jogler C."/>
        </authorList>
    </citation>
    <scope>NUCLEOTIDE SEQUENCE [LARGE SCALE GENOMIC DNA]</scope>
    <source>
        <strain evidence="1 2">NH11</strain>
    </source>
</reference>
<evidence type="ECO:0000313" key="2">
    <source>
        <dbReference type="Proteomes" id="UP000187735"/>
    </source>
</evidence>
<name>A0A1P8WBS2_9PLAN</name>
<accession>A0A1P8WBS2</accession>
<dbReference type="EMBL" id="CP017641">
    <property type="protein sequence ID" value="APZ91517.1"/>
    <property type="molecule type" value="Genomic_DNA"/>
</dbReference>
<evidence type="ECO:0000313" key="1">
    <source>
        <dbReference type="EMBL" id="APZ91517.1"/>
    </source>
</evidence>
<dbReference type="AlphaFoldDB" id="A0A1P8WBS2"/>
<dbReference type="KEGG" id="fmr:Fuma_01105"/>
<sequence length="141" mass="15791">MDKFNVGGVRESLFVTTDIRQKRPLPGGSIHDRMLRSLRISNQIASNKRFVFEGRMPNSGSRKSPVGCLTIETTGRSRAIHRVRTTVATIRRETAEKRGIPFGLVGLILQAGRKAVSDCSRRSFKPVFRLTTTDAKMPQIH</sequence>
<proteinExistence type="predicted"/>
<dbReference type="STRING" id="1891926.Fuma_01105"/>
<gene>
    <name evidence="1" type="ORF">Fuma_01105</name>
</gene>
<organism evidence="1 2">
    <name type="scientific">Fuerstiella marisgermanici</name>
    <dbReference type="NCBI Taxonomy" id="1891926"/>
    <lineage>
        <taxon>Bacteria</taxon>
        <taxon>Pseudomonadati</taxon>
        <taxon>Planctomycetota</taxon>
        <taxon>Planctomycetia</taxon>
        <taxon>Planctomycetales</taxon>
        <taxon>Planctomycetaceae</taxon>
        <taxon>Fuerstiella</taxon>
    </lineage>
</organism>
<keyword evidence="2" id="KW-1185">Reference proteome</keyword>